<dbReference type="Proteomes" id="UP000185891">
    <property type="component" value="Unassembled WGS sequence"/>
</dbReference>
<protein>
    <submittedName>
        <fullName evidence="1">Uncharacterized protein</fullName>
    </submittedName>
</protein>
<evidence type="ECO:0000313" key="2">
    <source>
        <dbReference type="Proteomes" id="UP000185891"/>
    </source>
</evidence>
<sequence>MKEYVFFAYDKTEYVVQLYKDKKLAIIFPPCGQMIGFETDMTEIAASPSVDDHNSNVSPKDFGDYLEFLEHGDASSINVNIKIYPGTFSLTMFPNGVFFPSRKSI</sequence>
<reference evidence="1 2" key="1">
    <citation type="journal article" date="2016" name="Nat. Commun.">
        <title>Thousands of microbial genomes shed light on interconnected biogeochemical processes in an aquifer system.</title>
        <authorList>
            <person name="Anantharaman K."/>
            <person name="Brown C.T."/>
            <person name="Hug L.A."/>
            <person name="Sharon I."/>
            <person name="Castelle C.J."/>
            <person name="Probst A.J."/>
            <person name="Thomas B.C."/>
            <person name="Singh A."/>
            <person name="Wilkins M.J."/>
            <person name="Karaoz U."/>
            <person name="Brodie E.L."/>
            <person name="Williams K.H."/>
            <person name="Hubbard S.S."/>
            <person name="Banfield J.F."/>
        </authorList>
    </citation>
    <scope>NUCLEOTIDE SEQUENCE [LARGE SCALE GENOMIC DNA]</scope>
</reference>
<comment type="caution">
    <text evidence="1">The sequence shown here is derived from an EMBL/GenBank/DDBJ whole genome shotgun (WGS) entry which is preliminary data.</text>
</comment>
<name>A0A1F5EP21_9BACT</name>
<proteinExistence type="predicted"/>
<gene>
    <name evidence="1" type="ORF">A3E89_00885</name>
</gene>
<evidence type="ECO:0000313" key="1">
    <source>
        <dbReference type="EMBL" id="OGD69147.1"/>
    </source>
</evidence>
<accession>A0A1F5EP21</accession>
<dbReference type="AlphaFoldDB" id="A0A1F5EP21"/>
<organism evidence="1 2">
    <name type="scientific">Candidatus Campbellbacteria bacterium RIFCSPHIGHO2_12_FULL_35_10</name>
    <dbReference type="NCBI Taxonomy" id="1797578"/>
    <lineage>
        <taxon>Bacteria</taxon>
        <taxon>Candidatus Campbelliibacteriota</taxon>
    </lineage>
</organism>
<dbReference type="EMBL" id="MFAA01000014">
    <property type="protein sequence ID" value="OGD69147.1"/>
    <property type="molecule type" value="Genomic_DNA"/>
</dbReference>